<dbReference type="Proteomes" id="UP001215598">
    <property type="component" value="Unassembled WGS sequence"/>
</dbReference>
<feature type="transmembrane region" description="Helical" evidence="1">
    <location>
        <begin position="118"/>
        <end position="139"/>
    </location>
</feature>
<feature type="transmembrane region" description="Helical" evidence="1">
    <location>
        <begin position="92"/>
        <end position="111"/>
    </location>
</feature>
<sequence>MSTMDIDNMKIARDVQLSRSLFLSGIVILLYDHLLTIGSEIQYIWVTTHKRSSIWFLLIRYFSFAGNIVMALDTFGDFGLETCAKLRVTTGLIIVTQELIIGCTLFLRVYALYSLNRCIMYLLLCAGVVIVSVGAWSIVPVGLNPIVRTSAPGCYVPQSKAEDLRMAAAWTGELAGDILVIGLTLYRSYTQRRNGVSFAGSLWRIMIRDGVAYFGIICLVNMANILMFYFGDIYTSNSLSWLTSAISVAMISRLMLNLHVAATREMKWTRTWN</sequence>
<proteinExistence type="predicted"/>
<dbReference type="AlphaFoldDB" id="A0AAD7MT47"/>
<keyword evidence="1" id="KW-1133">Transmembrane helix</keyword>
<evidence type="ECO:0000313" key="4">
    <source>
        <dbReference type="Proteomes" id="UP001215598"/>
    </source>
</evidence>
<feature type="transmembrane region" description="Helical" evidence="1">
    <location>
        <begin position="210"/>
        <end position="230"/>
    </location>
</feature>
<evidence type="ECO:0000256" key="1">
    <source>
        <dbReference type="SAM" id="Phobius"/>
    </source>
</evidence>
<evidence type="ECO:0000313" key="3">
    <source>
        <dbReference type="EMBL" id="KAJ7729481.1"/>
    </source>
</evidence>
<dbReference type="EMBL" id="JARKIB010000165">
    <property type="protein sequence ID" value="KAJ7729481.1"/>
    <property type="molecule type" value="Genomic_DNA"/>
</dbReference>
<protein>
    <recommendedName>
        <fullName evidence="2">DUF6533 domain-containing protein</fullName>
    </recommendedName>
</protein>
<reference evidence="3" key="1">
    <citation type="submission" date="2023-03" db="EMBL/GenBank/DDBJ databases">
        <title>Massive genome expansion in bonnet fungi (Mycena s.s.) driven by repeated elements and novel gene families across ecological guilds.</title>
        <authorList>
            <consortium name="Lawrence Berkeley National Laboratory"/>
            <person name="Harder C.B."/>
            <person name="Miyauchi S."/>
            <person name="Viragh M."/>
            <person name="Kuo A."/>
            <person name="Thoen E."/>
            <person name="Andreopoulos B."/>
            <person name="Lu D."/>
            <person name="Skrede I."/>
            <person name="Drula E."/>
            <person name="Henrissat B."/>
            <person name="Morin E."/>
            <person name="Kohler A."/>
            <person name="Barry K."/>
            <person name="LaButti K."/>
            <person name="Morin E."/>
            <person name="Salamov A."/>
            <person name="Lipzen A."/>
            <person name="Mereny Z."/>
            <person name="Hegedus B."/>
            <person name="Baldrian P."/>
            <person name="Stursova M."/>
            <person name="Weitz H."/>
            <person name="Taylor A."/>
            <person name="Grigoriev I.V."/>
            <person name="Nagy L.G."/>
            <person name="Martin F."/>
            <person name="Kauserud H."/>
        </authorList>
    </citation>
    <scope>NUCLEOTIDE SEQUENCE</scope>
    <source>
        <strain evidence="3">CBHHK182m</strain>
    </source>
</reference>
<dbReference type="InterPro" id="IPR045340">
    <property type="entry name" value="DUF6533"/>
</dbReference>
<keyword evidence="1" id="KW-0812">Transmembrane</keyword>
<feature type="transmembrane region" description="Helical" evidence="1">
    <location>
        <begin position="53"/>
        <end position="72"/>
    </location>
</feature>
<comment type="caution">
    <text evidence="3">The sequence shown here is derived from an EMBL/GenBank/DDBJ whole genome shotgun (WGS) entry which is preliminary data.</text>
</comment>
<name>A0AAD7MT47_9AGAR</name>
<feature type="domain" description="DUF6533" evidence="2">
    <location>
        <begin position="23"/>
        <end position="64"/>
    </location>
</feature>
<feature type="transmembrane region" description="Helical" evidence="1">
    <location>
        <begin position="167"/>
        <end position="189"/>
    </location>
</feature>
<organism evidence="3 4">
    <name type="scientific">Mycena metata</name>
    <dbReference type="NCBI Taxonomy" id="1033252"/>
    <lineage>
        <taxon>Eukaryota</taxon>
        <taxon>Fungi</taxon>
        <taxon>Dikarya</taxon>
        <taxon>Basidiomycota</taxon>
        <taxon>Agaricomycotina</taxon>
        <taxon>Agaricomycetes</taxon>
        <taxon>Agaricomycetidae</taxon>
        <taxon>Agaricales</taxon>
        <taxon>Marasmiineae</taxon>
        <taxon>Mycenaceae</taxon>
        <taxon>Mycena</taxon>
    </lineage>
</organism>
<accession>A0AAD7MT47</accession>
<keyword evidence="4" id="KW-1185">Reference proteome</keyword>
<evidence type="ECO:0000259" key="2">
    <source>
        <dbReference type="Pfam" id="PF20151"/>
    </source>
</evidence>
<keyword evidence="1" id="KW-0472">Membrane</keyword>
<dbReference type="Pfam" id="PF20151">
    <property type="entry name" value="DUF6533"/>
    <property type="match status" value="1"/>
</dbReference>
<feature type="transmembrane region" description="Helical" evidence="1">
    <location>
        <begin position="242"/>
        <end position="262"/>
    </location>
</feature>
<gene>
    <name evidence="3" type="ORF">B0H16DRAFT_1586864</name>
</gene>